<evidence type="ECO:0000256" key="4">
    <source>
        <dbReference type="ARBA" id="ARBA00023136"/>
    </source>
</evidence>
<dbReference type="InterPro" id="IPR036259">
    <property type="entry name" value="MFS_trans_sf"/>
</dbReference>
<feature type="transmembrane region" description="Helical" evidence="5">
    <location>
        <begin position="213"/>
        <end position="232"/>
    </location>
</feature>
<sequence length="745" mass="82036">MIALSAVALVGSLIQAHRYDTIGLYVLVCIAAICLLIEGAVNCSLESQGGSYADAIPRVIAGYLLGPLFPAIAWVVLMESFRGMVDPATAWHDSLPGDMLGTFMWAFLLVSWSIACIPGLVRVPSPLTESALSDIMQTPTVTTYGLWGFLPLYVYRQIKRWNVCRPLIRSFAVFVTLVFLVTIGRNIFQAIIVNDIEGSHAMAAQVVDFVTRIFGIICLYWVIAFGHTWRYNHVKVASYMQPFYDEYLLSPRAQVCLLGLVFLLGPGMSNALNSIIAHRGNVNVMDASYGLLYACFALVGFVAGSVTNKLGVRWTIAVGVLGYLVHASSQWAYDTRNVSGYLIAASAIFGCCAGLLWSAQGAVMMSYPEEKDKGKSIAIFWAIYNIGTIIGSIILLGRALDEPFPVFSENGVYVAFIVIMVVGLVVTRFMVASPSRIIRSDNTKVVAHKAGSWKNELIGVLHVCKDWRIIALIPAFFASDFGTMYQSRMMVSSFEYSHPPTYHLNATMVYLFQILGSVAIGLFLDYQKHTRRIRALSACAILYIMIMAVWGGGIAFQLKFVFDSSGLLSPESYYTRPIRWDDPGYGGPLVLCIFYGLTGGMYQSFMYWLMGAMSNDPKVLSRYAGFYKGAQLAGVAVSYGVLRSDILLRWQCLISWIILIISFPGIFLVANRVTESNLTEEDLADKEAVDFDNNTFGSARNITEDVVDEAVDSHSSHSAPEKNIAVKGVVSHGNPSLPDKNNHHD</sequence>
<feature type="transmembrane region" description="Helical" evidence="5">
    <location>
        <begin position="314"/>
        <end position="333"/>
    </location>
</feature>
<comment type="subcellular location">
    <subcellularLocation>
        <location evidence="1">Membrane</location>
        <topology evidence="1">Multi-pass membrane protein</topology>
    </subcellularLocation>
</comment>
<dbReference type="InterPro" id="IPR051617">
    <property type="entry name" value="UNC-93-like_regulator"/>
</dbReference>
<evidence type="ECO:0000313" key="6">
    <source>
        <dbReference type="EMBL" id="CDH59299.1"/>
    </source>
</evidence>
<feature type="transmembrane region" description="Helical" evidence="5">
    <location>
        <begin position="60"/>
        <end position="78"/>
    </location>
</feature>
<dbReference type="SUPFAM" id="SSF103473">
    <property type="entry name" value="MFS general substrate transporter"/>
    <property type="match status" value="1"/>
</dbReference>
<feature type="transmembrane region" description="Helical" evidence="5">
    <location>
        <begin position="412"/>
        <end position="431"/>
    </location>
</feature>
<feature type="transmembrane region" description="Helical" evidence="5">
    <location>
        <begin position="469"/>
        <end position="487"/>
    </location>
</feature>
<proteinExistence type="predicted"/>
<dbReference type="Pfam" id="PF05978">
    <property type="entry name" value="UNC-93"/>
    <property type="match status" value="1"/>
</dbReference>
<dbReference type="Gene3D" id="1.20.1250.20">
    <property type="entry name" value="MFS general substrate transporter like domains"/>
    <property type="match status" value="1"/>
</dbReference>
<feature type="transmembrane region" description="Helical" evidence="5">
    <location>
        <begin position="585"/>
        <end position="608"/>
    </location>
</feature>
<feature type="transmembrane region" description="Helical" evidence="5">
    <location>
        <begin position="339"/>
        <end position="357"/>
    </location>
</feature>
<feature type="transmembrane region" description="Helical" evidence="5">
    <location>
        <begin position="648"/>
        <end position="670"/>
    </location>
</feature>
<dbReference type="OrthoDB" id="196103at2759"/>
<evidence type="ECO:0000256" key="2">
    <source>
        <dbReference type="ARBA" id="ARBA00022692"/>
    </source>
</evidence>
<comment type="caution">
    <text evidence="6">The sequence shown here is derived from an EMBL/GenBank/DDBJ whole genome shotgun (WGS) entry which is preliminary data.</text>
</comment>
<feature type="transmembrane region" description="Helical" evidence="5">
    <location>
        <begin position="288"/>
        <end position="307"/>
    </location>
</feature>
<evidence type="ECO:0000256" key="5">
    <source>
        <dbReference type="SAM" id="Phobius"/>
    </source>
</evidence>
<evidence type="ECO:0000256" key="3">
    <source>
        <dbReference type="ARBA" id="ARBA00022989"/>
    </source>
</evidence>
<evidence type="ECO:0000256" key="1">
    <source>
        <dbReference type="ARBA" id="ARBA00004141"/>
    </source>
</evidence>
<dbReference type="GO" id="GO:0016020">
    <property type="term" value="C:membrane"/>
    <property type="evidence" value="ECO:0007669"/>
    <property type="project" value="UniProtKB-SubCell"/>
</dbReference>
<dbReference type="STRING" id="1263082.A0A068SAH6"/>
<feature type="transmembrane region" description="Helical" evidence="5">
    <location>
        <begin position="253"/>
        <end position="276"/>
    </location>
</feature>
<keyword evidence="3 5" id="KW-1133">Transmembrane helix</keyword>
<gene>
    <name evidence="6" type="ORF">LCOR_10121.1</name>
</gene>
<evidence type="ECO:0000313" key="7">
    <source>
        <dbReference type="Proteomes" id="UP000027586"/>
    </source>
</evidence>
<organism evidence="6 7">
    <name type="scientific">Lichtheimia corymbifera JMRC:FSU:9682</name>
    <dbReference type="NCBI Taxonomy" id="1263082"/>
    <lineage>
        <taxon>Eukaryota</taxon>
        <taxon>Fungi</taxon>
        <taxon>Fungi incertae sedis</taxon>
        <taxon>Mucoromycota</taxon>
        <taxon>Mucoromycotina</taxon>
        <taxon>Mucoromycetes</taxon>
        <taxon>Mucorales</taxon>
        <taxon>Lichtheimiaceae</taxon>
        <taxon>Lichtheimia</taxon>
    </lineage>
</organism>
<feature type="transmembrane region" description="Helical" evidence="5">
    <location>
        <begin position="99"/>
        <end position="121"/>
    </location>
</feature>
<dbReference type="PANTHER" id="PTHR23294:SF59">
    <property type="entry name" value="UNC93-LIKE PROTEIN C922.05C"/>
    <property type="match status" value="1"/>
</dbReference>
<dbReference type="InterPro" id="IPR010291">
    <property type="entry name" value="Ion_channel_UNC-93"/>
</dbReference>
<keyword evidence="7" id="KW-1185">Reference proteome</keyword>
<feature type="transmembrane region" description="Helical" evidence="5">
    <location>
        <begin position="378"/>
        <end position="400"/>
    </location>
</feature>
<name>A0A068SAH6_9FUNG</name>
<reference evidence="6" key="1">
    <citation type="submission" date="2013-08" db="EMBL/GenBank/DDBJ databases">
        <title>Gene expansion shapes genome architecture in the human pathogen Lichtheimia corymbifera: an evolutionary genomics analysis in the ancient terrestrial Mucorales (Mucoromycotina).</title>
        <authorList>
            <person name="Schwartze V.U."/>
            <person name="Winter S."/>
            <person name="Shelest E."/>
            <person name="Marcet-Houben M."/>
            <person name="Horn F."/>
            <person name="Wehner S."/>
            <person name="Hoffmann K."/>
            <person name="Riege K."/>
            <person name="Sammeth M."/>
            <person name="Nowrousian M."/>
            <person name="Valiante V."/>
            <person name="Linde J."/>
            <person name="Jacobsen I.D."/>
            <person name="Marz M."/>
            <person name="Brakhage A.A."/>
            <person name="Gabaldon T."/>
            <person name="Bocker S."/>
            <person name="Voigt K."/>
        </authorList>
    </citation>
    <scope>NUCLEOTIDE SEQUENCE [LARGE SCALE GENOMIC DNA]</scope>
    <source>
        <strain evidence="6">FSU 9682</strain>
    </source>
</reference>
<dbReference type="EMBL" id="CBTN010000067">
    <property type="protein sequence ID" value="CDH59299.1"/>
    <property type="molecule type" value="Genomic_DNA"/>
</dbReference>
<feature type="transmembrane region" description="Helical" evidence="5">
    <location>
        <begin position="507"/>
        <end position="524"/>
    </location>
</feature>
<dbReference type="AlphaFoldDB" id="A0A068SAH6"/>
<accession>A0A068SAH6</accession>
<dbReference type="Proteomes" id="UP000027586">
    <property type="component" value="Unassembled WGS sequence"/>
</dbReference>
<protein>
    <submittedName>
        <fullName evidence="6">Mfs general substrate transporter</fullName>
    </submittedName>
</protein>
<dbReference type="PANTHER" id="PTHR23294">
    <property type="entry name" value="ET TRANSLATION PRODUCT-RELATED"/>
    <property type="match status" value="1"/>
</dbReference>
<dbReference type="VEuPathDB" id="FungiDB:LCOR_10121.1"/>
<feature type="transmembrane region" description="Helical" evidence="5">
    <location>
        <begin position="170"/>
        <end position="193"/>
    </location>
</feature>
<keyword evidence="4 5" id="KW-0472">Membrane</keyword>
<keyword evidence="2 5" id="KW-0812">Transmembrane</keyword>
<feature type="transmembrane region" description="Helical" evidence="5">
    <location>
        <begin position="620"/>
        <end position="642"/>
    </location>
</feature>
<feature type="transmembrane region" description="Helical" evidence="5">
    <location>
        <begin position="141"/>
        <end position="158"/>
    </location>
</feature>
<feature type="transmembrane region" description="Helical" evidence="5">
    <location>
        <begin position="536"/>
        <end position="558"/>
    </location>
</feature>
<feature type="transmembrane region" description="Helical" evidence="5">
    <location>
        <begin position="22"/>
        <end position="40"/>
    </location>
</feature>